<reference evidence="4" key="1">
    <citation type="submission" date="2025-08" db="UniProtKB">
        <authorList>
            <consortium name="RefSeq"/>
        </authorList>
    </citation>
    <scope>IDENTIFICATION</scope>
</reference>
<sequence>MTSEEYASPARSKPPRVSDGEKEVLATLERGDGLCNEEDVEKNNDEDIPSGVPVDRGWAWVICCCAFLITFIMSVYDQVLAVMFVDVIDRFQISGTVASVAFTIHAVTQSLGSFISTNVLIPRFGDRVVIAVAAVVNSLSTVLLAFSPNIVFFHAVHVVKGTSIGCMWIPAVSMIGFYFRRRRSVATALCNTGIGVALLSMPPLVRLLLDTFGFLSTLLLISTLEMHGIAVAMLMRPVSCYIRRARLSEGDYDYASVKGSSISTAPAGYDDLQKVPFVEGGAEEDSVDRAVVNGKTVALAERVFDDVHDDDDDDDHRELRREDDDSNRPLTESTDVGTDARSGSVLGTRSEFIDKVTSAAATNDTSSITEAKCGPRGGLELGPSPGENNTDRNLNSSLKSNHVSDNFSGSLSYSCDGCGNEDSTANEFTQLQENEAVQKKNNNGFLSSLSRVFKDSACRRKLVQATSLFDMRLFSDWLFRLLVTSTAAGVLVLYIPAYIPTLAVNRNVDKPSAAMLLTICGGVNLVSLLLQGFIVDSKLITALNFIGISQVIVGTMCHLVHFFSSFPTLVLLSATYGMFGGARMSFMPVLAIDLLGVDNLSKALGF</sequence>
<feature type="transmembrane region" description="Helical" evidence="2">
    <location>
        <begin position="158"/>
        <end position="179"/>
    </location>
</feature>
<dbReference type="InterPro" id="IPR011701">
    <property type="entry name" value="MFS"/>
</dbReference>
<dbReference type="GeneID" id="101858213"/>
<evidence type="ECO:0000313" key="3">
    <source>
        <dbReference type="Proteomes" id="UP000694888"/>
    </source>
</evidence>
<feature type="transmembrane region" description="Helical" evidence="2">
    <location>
        <begin position="542"/>
        <end position="563"/>
    </location>
</feature>
<feature type="transmembrane region" description="Helical" evidence="2">
    <location>
        <begin position="477"/>
        <end position="499"/>
    </location>
</feature>
<gene>
    <name evidence="4" type="primary">LOC101858213</name>
</gene>
<evidence type="ECO:0000313" key="4">
    <source>
        <dbReference type="RefSeq" id="XP_012942784.1"/>
    </source>
</evidence>
<feature type="transmembrane region" description="Helical" evidence="2">
    <location>
        <begin position="186"/>
        <end position="205"/>
    </location>
</feature>
<keyword evidence="2" id="KW-0472">Membrane</keyword>
<feature type="transmembrane region" description="Helical" evidence="2">
    <location>
        <begin position="511"/>
        <end position="530"/>
    </location>
</feature>
<dbReference type="PANTHER" id="PTHR11360:SF303">
    <property type="entry name" value="MAJOR FACILITATOR SUPERFAMILY (MFS) PROFILE DOMAIN-CONTAINING PROTEIN"/>
    <property type="match status" value="1"/>
</dbReference>
<dbReference type="Pfam" id="PF07690">
    <property type="entry name" value="MFS_1"/>
    <property type="match status" value="1"/>
</dbReference>
<keyword evidence="2" id="KW-0812">Transmembrane</keyword>
<keyword evidence="3" id="KW-1185">Reference proteome</keyword>
<dbReference type="RefSeq" id="XP_012942784.1">
    <property type="nucleotide sequence ID" value="XM_013087330.2"/>
</dbReference>
<feature type="transmembrane region" description="Helical" evidence="2">
    <location>
        <begin position="96"/>
        <end position="121"/>
    </location>
</feature>
<dbReference type="Proteomes" id="UP000694888">
    <property type="component" value="Unplaced"/>
</dbReference>
<feature type="region of interest" description="Disordered" evidence="1">
    <location>
        <begin position="1"/>
        <end position="22"/>
    </location>
</feature>
<keyword evidence="2" id="KW-1133">Transmembrane helix</keyword>
<organism evidence="3 4">
    <name type="scientific">Aplysia californica</name>
    <name type="common">California sea hare</name>
    <dbReference type="NCBI Taxonomy" id="6500"/>
    <lineage>
        <taxon>Eukaryota</taxon>
        <taxon>Metazoa</taxon>
        <taxon>Spiralia</taxon>
        <taxon>Lophotrochozoa</taxon>
        <taxon>Mollusca</taxon>
        <taxon>Gastropoda</taxon>
        <taxon>Heterobranchia</taxon>
        <taxon>Euthyneura</taxon>
        <taxon>Tectipleura</taxon>
        <taxon>Aplysiida</taxon>
        <taxon>Aplysioidea</taxon>
        <taxon>Aplysiidae</taxon>
        <taxon>Aplysia</taxon>
    </lineage>
</organism>
<feature type="region of interest" description="Disordered" evidence="1">
    <location>
        <begin position="360"/>
        <end position="394"/>
    </location>
</feature>
<evidence type="ECO:0000256" key="1">
    <source>
        <dbReference type="SAM" id="MobiDB-lite"/>
    </source>
</evidence>
<feature type="transmembrane region" description="Helical" evidence="2">
    <location>
        <begin position="58"/>
        <end position="76"/>
    </location>
</feature>
<accession>A0ABM1A8D0</accession>
<evidence type="ECO:0000256" key="2">
    <source>
        <dbReference type="SAM" id="Phobius"/>
    </source>
</evidence>
<dbReference type="InterPro" id="IPR050327">
    <property type="entry name" value="Proton-linked_MCT"/>
</dbReference>
<feature type="transmembrane region" description="Helical" evidence="2">
    <location>
        <begin position="128"/>
        <end position="146"/>
    </location>
</feature>
<dbReference type="Gene3D" id="1.20.1250.20">
    <property type="entry name" value="MFS general substrate transporter like domains"/>
    <property type="match status" value="1"/>
</dbReference>
<feature type="compositionally biased region" description="Polar residues" evidence="1">
    <location>
        <begin position="360"/>
        <end position="369"/>
    </location>
</feature>
<proteinExistence type="predicted"/>
<dbReference type="PANTHER" id="PTHR11360">
    <property type="entry name" value="MONOCARBOXYLATE TRANSPORTER"/>
    <property type="match status" value="1"/>
</dbReference>
<feature type="transmembrane region" description="Helical" evidence="2">
    <location>
        <begin position="211"/>
        <end position="234"/>
    </location>
</feature>
<protein>
    <submittedName>
        <fullName evidence="4">Uncharacterized protein LOC101858213</fullName>
    </submittedName>
</protein>
<dbReference type="SUPFAM" id="SSF103473">
    <property type="entry name" value="MFS general substrate transporter"/>
    <property type="match status" value="1"/>
</dbReference>
<feature type="region of interest" description="Disordered" evidence="1">
    <location>
        <begin position="307"/>
        <end position="345"/>
    </location>
</feature>
<feature type="non-terminal residue" evidence="4">
    <location>
        <position position="606"/>
    </location>
</feature>
<name>A0ABM1A8D0_APLCA</name>
<feature type="compositionally biased region" description="Basic and acidic residues" evidence="1">
    <location>
        <begin position="316"/>
        <end position="327"/>
    </location>
</feature>
<dbReference type="InterPro" id="IPR036259">
    <property type="entry name" value="MFS_trans_sf"/>
</dbReference>
<feature type="transmembrane region" description="Helical" evidence="2">
    <location>
        <begin position="569"/>
        <end position="592"/>
    </location>
</feature>